<comment type="similarity">
    <text evidence="1 7 8">Belongs to the universal ribosomal protein uL22 family.</text>
</comment>
<dbReference type="HAMAP" id="MF_01331_B">
    <property type="entry name" value="Ribosomal_uL22_B"/>
    <property type="match status" value="1"/>
</dbReference>
<evidence type="ECO:0000256" key="11">
    <source>
        <dbReference type="SAM" id="MobiDB-lite"/>
    </source>
</evidence>
<evidence type="ECO:0000256" key="7">
    <source>
        <dbReference type="HAMAP-Rule" id="MF_01331"/>
    </source>
</evidence>
<dbReference type="InterPro" id="IPR005727">
    <property type="entry name" value="Ribosomal_uL22_bac/chlpt-type"/>
</dbReference>
<dbReference type="NCBIfam" id="TIGR01044">
    <property type="entry name" value="rplV_bact"/>
    <property type="match status" value="1"/>
</dbReference>
<dbReference type="InterPro" id="IPR001063">
    <property type="entry name" value="Ribosomal_uL22"/>
</dbReference>
<evidence type="ECO:0000256" key="8">
    <source>
        <dbReference type="RuleBase" id="RU004005"/>
    </source>
</evidence>
<dbReference type="GO" id="GO:0006412">
    <property type="term" value="P:translation"/>
    <property type="evidence" value="ECO:0007669"/>
    <property type="project" value="UniProtKB-UniRule"/>
</dbReference>
<keyword evidence="3 7" id="KW-0694">RNA-binding</keyword>
<organism evidence="12 13">
    <name type="scientific">Candidatus Andersenbacteria bacterium RIFCSPHIGHO2_12_FULL_45_11b</name>
    <dbReference type="NCBI Taxonomy" id="1797282"/>
    <lineage>
        <taxon>Bacteria</taxon>
        <taxon>Candidatus Anderseniibacteriota</taxon>
    </lineage>
</organism>
<gene>
    <name evidence="7" type="primary">rplV</name>
    <name evidence="12" type="ORF">A3E36_04340</name>
</gene>
<evidence type="ECO:0000313" key="13">
    <source>
        <dbReference type="Proteomes" id="UP000177941"/>
    </source>
</evidence>
<dbReference type="Pfam" id="PF00237">
    <property type="entry name" value="Ribosomal_L22"/>
    <property type="match status" value="1"/>
</dbReference>
<dbReference type="Proteomes" id="UP000177941">
    <property type="component" value="Unassembled WGS sequence"/>
</dbReference>
<reference evidence="12 13" key="1">
    <citation type="journal article" date="2016" name="Nat. Commun.">
        <title>Thousands of microbial genomes shed light on interconnected biogeochemical processes in an aquifer system.</title>
        <authorList>
            <person name="Anantharaman K."/>
            <person name="Brown C.T."/>
            <person name="Hug L.A."/>
            <person name="Sharon I."/>
            <person name="Castelle C.J."/>
            <person name="Probst A.J."/>
            <person name="Thomas B.C."/>
            <person name="Singh A."/>
            <person name="Wilkins M.J."/>
            <person name="Karaoz U."/>
            <person name="Brodie E.L."/>
            <person name="Williams K.H."/>
            <person name="Hubbard S.S."/>
            <person name="Banfield J.F."/>
        </authorList>
    </citation>
    <scope>NUCLEOTIDE SEQUENCE [LARGE SCALE GENOMIC DNA]</scope>
</reference>
<evidence type="ECO:0000256" key="9">
    <source>
        <dbReference type="RuleBase" id="RU004006"/>
    </source>
</evidence>
<dbReference type="GO" id="GO:0015934">
    <property type="term" value="C:large ribosomal subunit"/>
    <property type="evidence" value="ECO:0007669"/>
    <property type="project" value="InterPro"/>
</dbReference>
<evidence type="ECO:0000256" key="3">
    <source>
        <dbReference type="ARBA" id="ARBA00022884"/>
    </source>
</evidence>
<keyword evidence="2 7" id="KW-0699">rRNA-binding</keyword>
<dbReference type="Gene3D" id="3.90.470.10">
    <property type="entry name" value="Ribosomal protein L22/L17"/>
    <property type="match status" value="1"/>
</dbReference>
<keyword evidence="4 7" id="KW-0689">Ribosomal protein</keyword>
<dbReference type="PANTHER" id="PTHR13501">
    <property type="entry name" value="CHLOROPLAST 50S RIBOSOMAL PROTEIN L22-RELATED"/>
    <property type="match status" value="1"/>
</dbReference>
<evidence type="ECO:0000256" key="10">
    <source>
        <dbReference type="RuleBase" id="RU004008"/>
    </source>
</evidence>
<name>A0A1G1X8W3_9BACT</name>
<dbReference type="CDD" id="cd00336">
    <property type="entry name" value="Ribosomal_L22"/>
    <property type="match status" value="1"/>
</dbReference>
<dbReference type="PANTHER" id="PTHR13501:SF8">
    <property type="entry name" value="LARGE RIBOSOMAL SUBUNIT PROTEIN UL22M"/>
    <property type="match status" value="1"/>
</dbReference>
<accession>A0A1G1X8W3</accession>
<comment type="function">
    <text evidence="7 10">This protein binds specifically to 23S rRNA; its binding is stimulated by other ribosomal proteins, e.g., L4, L17, and L20. It is important during the early stages of 50S assembly. It makes multiple contacts with different domains of the 23S rRNA in the assembled 50S subunit and ribosome.</text>
</comment>
<feature type="region of interest" description="Disordered" evidence="11">
    <location>
        <begin position="139"/>
        <end position="199"/>
    </location>
</feature>
<evidence type="ECO:0000256" key="4">
    <source>
        <dbReference type="ARBA" id="ARBA00022980"/>
    </source>
</evidence>
<dbReference type="EMBL" id="MHHS01000040">
    <property type="protein sequence ID" value="OGY36020.1"/>
    <property type="molecule type" value="Genomic_DNA"/>
</dbReference>
<sequence length="199" mass="22130">MKVSATQKHARMAPRKIRPYARMIQGMASDKAITQLTFATGKAPEILLHVVKSAVANAVNTHELAKDSLKISSILVNQGLVMKRFNPVSKGMAHSILKRTAHVTVVVEGDAQAKAENKKAAKKQPAIKTISADEFVATQKKEQEKEEQELAKEELHKHDAIEERSVETIRDKKMNAFEKTKMNQQGGDSKKTHRRKSIG</sequence>
<dbReference type="GO" id="GO:0019843">
    <property type="term" value="F:rRNA binding"/>
    <property type="evidence" value="ECO:0007669"/>
    <property type="project" value="UniProtKB-UniRule"/>
</dbReference>
<evidence type="ECO:0000256" key="6">
    <source>
        <dbReference type="ARBA" id="ARBA00035207"/>
    </source>
</evidence>
<evidence type="ECO:0000256" key="1">
    <source>
        <dbReference type="ARBA" id="ARBA00009451"/>
    </source>
</evidence>
<keyword evidence="5 7" id="KW-0687">Ribonucleoprotein</keyword>
<comment type="subunit">
    <text evidence="7 9">Part of the 50S ribosomal subunit.</text>
</comment>
<protein>
    <recommendedName>
        <fullName evidence="6 7">Large ribosomal subunit protein uL22</fullName>
    </recommendedName>
</protein>
<comment type="function">
    <text evidence="7">The globular domain of the protein is located near the polypeptide exit tunnel on the outside of the subunit, while an extended beta-hairpin is found that lines the wall of the exit tunnel in the center of the 70S ribosome.</text>
</comment>
<evidence type="ECO:0000256" key="5">
    <source>
        <dbReference type="ARBA" id="ARBA00023274"/>
    </source>
</evidence>
<comment type="caution">
    <text evidence="12">The sequence shown here is derived from an EMBL/GenBank/DDBJ whole genome shotgun (WGS) entry which is preliminary data.</text>
</comment>
<proteinExistence type="inferred from homology"/>
<dbReference type="SUPFAM" id="SSF54843">
    <property type="entry name" value="Ribosomal protein L22"/>
    <property type="match status" value="1"/>
</dbReference>
<dbReference type="AlphaFoldDB" id="A0A1G1X8W3"/>
<evidence type="ECO:0000313" key="12">
    <source>
        <dbReference type="EMBL" id="OGY36020.1"/>
    </source>
</evidence>
<dbReference type="InterPro" id="IPR047867">
    <property type="entry name" value="Ribosomal_uL22_bac/org-type"/>
</dbReference>
<evidence type="ECO:0000256" key="2">
    <source>
        <dbReference type="ARBA" id="ARBA00022730"/>
    </source>
</evidence>
<feature type="compositionally biased region" description="Basic and acidic residues" evidence="11">
    <location>
        <begin position="139"/>
        <end position="181"/>
    </location>
</feature>
<dbReference type="InterPro" id="IPR036394">
    <property type="entry name" value="Ribosomal_uL22_sf"/>
</dbReference>
<dbReference type="GO" id="GO:0003735">
    <property type="term" value="F:structural constituent of ribosome"/>
    <property type="evidence" value="ECO:0007669"/>
    <property type="project" value="InterPro"/>
</dbReference>